<feature type="compositionally biased region" description="Low complexity" evidence="1">
    <location>
        <begin position="132"/>
        <end position="161"/>
    </location>
</feature>
<feature type="region of interest" description="Disordered" evidence="1">
    <location>
        <begin position="27"/>
        <end position="52"/>
    </location>
</feature>
<dbReference type="RefSeq" id="XP_041219525.1">
    <property type="nucleotide sequence ID" value="XM_041363042.1"/>
</dbReference>
<feature type="region of interest" description="Disordered" evidence="1">
    <location>
        <begin position="93"/>
        <end position="161"/>
    </location>
</feature>
<protein>
    <submittedName>
        <fullName evidence="2">Uncharacterized protein</fullName>
    </submittedName>
</protein>
<dbReference type="GeneID" id="64657340"/>
<dbReference type="AlphaFoldDB" id="A0AAD4DUB4"/>
<name>A0AAD4DUB4_9AGAM</name>
<dbReference type="Proteomes" id="UP001195769">
    <property type="component" value="Unassembled WGS sequence"/>
</dbReference>
<comment type="caution">
    <text evidence="2">The sequence shown here is derived from an EMBL/GenBank/DDBJ whole genome shotgun (WGS) entry which is preliminary data.</text>
</comment>
<dbReference type="EMBL" id="JABBWK010000087">
    <property type="protein sequence ID" value="KAG1893949.1"/>
    <property type="molecule type" value="Genomic_DNA"/>
</dbReference>
<gene>
    <name evidence="2" type="ORF">F5891DRAFT_1064213</name>
</gene>
<organism evidence="2 3">
    <name type="scientific">Suillus fuscotomentosus</name>
    <dbReference type="NCBI Taxonomy" id="1912939"/>
    <lineage>
        <taxon>Eukaryota</taxon>
        <taxon>Fungi</taxon>
        <taxon>Dikarya</taxon>
        <taxon>Basidiomycota</taxon>
        <taxon>Agaricomycotina</taxon>
        <taxon>Agaricomycetes</taxon>
        <taxon>Agaricomycetidae</taxon>
        <taxon>Boletales</taxon>
        <taxon>Suillineae</taxon>
        <taxon>Suillaceae</taxon>
        <taxon>Suillus</taxon>
    </lineage>
</organism>
<evidence type="ECO:0000313" key="3">
    <source>
        <dbReference type="Proteomes" id="UP001195769"/>
    </source>
</evidence>
<evidence type="ECO:0000256" key="1">
    <source>
        <dbReference type="SAM" id="MobiDB-lite"/>
    </source>
</evidence>
<keyword evidence="3" id="KW-1185">Reference proteome</keyword>
<accession>A0AAD4DUB4</accession>
<sequence length="204" mass="22556">MDLLLQADATRLAPKIKGQIPQGFFDDFKSNPRTHPSQSHGEHDCPTPAPRQRFFSRFPSFWRRSKSHVETERETRPRSHPLSWTRNMVSGILRRRDGSNTAEVPYTAAQPRSYHARKKPAPGSSHPPNAHTMQQQTGAATQSTPSSSQTPPPTATSTLSAVTAAPGITGTISRPDVTIRQAGWGIRFMLWATCASVEYTTNQP</sequence>
<evidence type="ECO:0000313" key="2">
    <source>
        <dbReference type="EMBL" id="KAG1893949.1"/>
    </source>
</evidence>
<reference evidence="2" key="1">
    <citation type="journal article" date="2020" name="New Phytol.">
        <title>Comparative genomics reveals dynamic genome evolution in host specialist ectomycorrhizal fungi.</title>
        <authorList>
            <person name="Lofgren L.A."/>
            <person name="Nguyen N.H."/>
            <person name="Vilgalys R."/>
            <person name="Ruytinx J."/>
            <person name="Liao H.L."/>
            <person name="Branco S."/>
            <person name="Kuo A."/>
            <person name="LaButti K."/>
            <person name="Lipzen A."/>
            <person name="Andreopoulos W."/>
            <person name="Pangilinan J."/>
            <person name="Riley R."/>
            <person name="Hundley H."/>
            <person name="Na H."/>
            <person name="Barry K."/>
            <person name="Grigoriev I.V."/>
            <person name="Stajich J.E."/>
            <person name="Kennedy P.G."/>
        </authorList>
    </citation>
    <scope>NUCLEOTIDE SEQUENCE</scope>
    <source>
        <strain evidence="2">FC203</strain>
    </source>
</reference>
<proteinExistence type="predicted"/>